<protein>
    <submittedName>
        <fullName evidence="1">Uncharacterized protein</fullName>
    </submittedName>
</protein>
<gene>
    <name evidence="1" type="ORF">DW918_09260</name>
</gene>
<accession>A0A413T482</accession>
<sequence length="232" mass="27279">MLARSANTIQYQQKQKDGMRVYIKKSNAALIKALAQKEYDQKILKTIDAEERRIRKFLNKYNPNSLLEVYDSMPEQKGIFVTKYELTDEEYAKMWEESKNNLGRIEPDEQLKELGLITEKGEYVRSKSEKIIADTLTKNNINYVYELPLRLKGYGTVKPDFTVLNKRTRHEYVWEHFGMMDDSIYVKNAIKKIEQYGKSGYVQGRNFIATFESKEAPLNTVTINRVIQDFFQ</sequence>
<organism evidence="1 2">
    <name type="scientific">Eubacterium ventriosum</name>
    <dbReference type="NCBI Taxonomy" id="39496"/>
    <lineage>
        <taxon>Bacteria</taxon>
        <taxon>Bacillati</taxon>
        <taxon>Bacillota</taxon>
        <taxon>Clostridia</taxon>
        <taxon>Eubacteriales</taxon>
        <taxon>Eubacteriaceae</taxon>
        <taxon>Eubacterium</taxon>
    </lineage>
</organism>
<comment type="caution">
    <text evidence="1">The sequence shown here is derived from an EMBL/GenBank/DDBJ whole genome shotgun (WGS) entry which is preliminary data.</text>
</comment>
<evidence type="ECO:0000313" key="2">
    <source>
        <dbReference type="Proteomes" id="UP000285740"/>
    </source>
</evidence>
<reference evidence="1 2" key="1">
    <citation type="submission" date="2018-08" db="EMBL/GenBank/DDBJ databases">
        <title>A genome reference for cultivated species of the human gut microbiota.</title>
        <authorList>
            <person name="Zou Y."/>
            <person name="Xue W."/>
            <person name="Luo G."/>
        </authorList>
    </citation>
    <scope>NUCLEOTIDE SEQUENCE [LARGE SCALE GENOMIC DNA]</scope>
    <source>
        <strain evidence="1 2">AM42-30</strain>
    </source>
</reference>
<dbReference type="EMBL" id="QSFV01000035">
    <property type="protein sequence ID" value="RHA78410.1"/>
    <property type="molecule type" value="Genomic_DNA"/>
</dbReference>
<dbReference type="RefSeq" id="WP_118030731.1">
    <property type="nucleotide sequence ID" value="NZ_QSFV01000035.1"/>
</dbReference>
<evidence type="ECO:0000313" key="1">
    <source>
        <dbReference type="EMBL" id="RHA78410.1"/>
    </source>
</evidence>
<dbReference type="AlphaFoldDB" id="A0A413T482"/>
<dbReference type="Proteomes" id="UP000285740">
    <property type="component" value="Unassembled WGS sequence"/>
</dbReference>
<proteinExistence type="predicted"/>
<name>A0A413T482_9FIRM</name>